<proteinExistence type="predicted"/>
<dbReference type="EMBL" id="CABIJS010000697">
    <property type="protein sequence ID" value="VUZ55649.1"/>
    <property type="molecule type" value="Genomic_DNA"/>
</dbReference>
<evidence type="ECO:0000313" key="1">
    <source>
        <dbReference type="EMBL" id="VUZ55649.1"/>
    </source>
</evidence>
<reference evidence="1 2" key="1">
    <citation type="submission" date="2019-07" db="EMBL/GenBank/DDBJ databases">
        <authorList>
            <person name="Jastrzebski P J."/>
            <person name="Paukszto L."/>
            <person name="Jastrzebski P J."/>
        </authorList>
    </citation>
    <scope>NUCLEOTIDE SEQUENCE [LARGE SCALE GENOMIC DNA]</scope>
    <source>
        <strain evidence="1 2">WMS-il1</strain>
    </source>
</reference>
<name>A0A564Z8I8_HYMDI</name>
<evidence type="ECO:0000313" key="2">
    <source>
        <dbReference type="Proteomes" id="UP000321570"/>
    </source>
</evidence>
<keyword evidence="2" id="KW-1185">Reference proteome</keyword>
<gene>
    <name evidence="1" type="ORF">WMSIL1_LOCUS13719</name>
</gene>
<organism evidence="1 2">
    <name type="scientific">Hymenolepis diminuta</name>
    <name type="common">Rat tapeworm</name>
    <dbReference type="NCBI Taxonomy" id="6216"/>
    <lineage>
        <taxon>Eukaryota</taxon>
        <taxon>Metazoa</taxon>
        <taxon>Spiralia</taxon>
        <taxon>Lophotrochozoa</taxon>
        <taxon>Platyhelminthes</taxon>
        <taxon>Cestoda</taxon>
        <taxon>Eucestoda</taxon>
        <taxon>Cyclophyllidea</taxon>
        <taxon>Hymenolepididae</taxon>
        <taxon>Hymenolepis</taxon>
    </lineage>
</organism>
<protein>
    <submittedName>
        <fullName evidence="1">Uncharacterized protein</fullName>
    </submittedName>
</protein>
<dbReference type="Proteomes" id="UP000321570">
    <property type="component" value="Unassembled WGS sequence"/>
</dbReference>
<accession>A0A564Z8I8</accession>
<sequence>MFTADPKDYLKNVGIFHHNPLIDESFATWYTQHRDIYKNFVADLPHATRITMQLRGFNSCDHSLCSSYFQPMDPADLTYVKIIVSDLVLWKKTSSVVSFSFLVFDLLAMLIFDSKFCPFWT</sequence>
<dbReference type="AlphaFoldDB" id="A0A564Z8I8"/>